<keyword evidence="3" id="KW-1185">Reference proteome</keyword>
<evidence type="ECO:0000313" key="3">
    <source>
        <dbReference type="Proteomes" id="UP000501802"/>
    </source>
</evidence>
<evidence type="ECO:0000256" key="1">
    <source>
        <dbReference type="SAM" id="Phobius"/>
    </source>
</evidence>
<feature type="transmembrane region" description="Helical" evidence="1">
    <location>
        <begin position="101"/>
        <end position="122"/>
    </location>
</feature>
<name>A0A6G9AGZ3_9BACT</name>
<dbReference type="AlphaFoldDB" id="A0A6G9AGZ3"/>
<feature type="transmembrane region" description="Helical" evidence="1">
    <location>
        <begin position="166"/>
        <end position="190"/>
    </location>
</feature>
<dbReference type="Proteomes" id="UP000501802">
    <property type="component" value="Chromosome"/>
</dbReference>
<keyword evidence="1" id="KW-0812">Transmembrane</keyword>
<keyword evidence="1" id="KW-1133">Transmembrane helix</keyword>
<gene>
    <name evidence="2" type="ORF">G8759_03220</name>
</gene>
<sequence>MKTLIISLLIIHIATGFTALLVGLIPMFSKKGSRLHNRAGLVYVYCMITVTITALLLCVLQPFRMMRLFLTGIAILSFYLSMTGWRGTKQKKTGPTNSDRVLTYVTLAVSVLMVGFGVYLTIQHGTSFFPILFTFFGGLTGVFAMQDVRRFGVEPTEKMHWFFQHFTRMGGSYIATFTAALVTNIGRIVPADAPDWIATAGWIAPSLLGGMLIGRTVRYYKAKFAETESVAA</sequence>
<feature type="transmembrane region" description="Helical" evidence="1">
    <location>
        <begin position="40"/>
        <end position="57"/>
    </location>
</feature>
<proteinExistence type="predicted"/>
<feature type="transmembrane region" description="Helical" evidence="1">
    <location>
        <begin position="6"/>
        <end position="28"/>
    </location>
</feature>
<feature type="transmembrane region" description="Helical" evidence="1">
    <location>
        <begin position="63"/>
        <end position="80"/>
    </location>
</feature>
<evidence type="ECO:0000313" key="2">
    <source>
        <dbReference type="EMBL" id="QIP11708.1"/>
    </source>
</evidence>
<feature type="transmembrane region" description="Helical" evidence="1">
    <location>
        <begin position="196"/>
        <end position="214"/>
    </location>
</feature>
<organism evidence="2 3">
    <name type="scientific">Spirosoma aureum</name>
    <dbReference type="NCBI Taxonomy" id="2692134"/>
    <lineage>
        <taxon>Bacteria</taxon>
        <taxon>Pseudomonadati</taxon>
        <taxon>Bacteroidota</taxon>
        <taxon>Cytophagia</taxon>
        <taxon>Cytophagales</taxon>
        <taxon>Cytophagaceae</taxon>
        <taxon>Spirosoma</taxon>
    </lineage>
</organism>
<reference evidence="2 3" key="1">
    <citation type="submission" date="2020-03" db="EMBL/GenBank/DDBJ databases">
        <authorList>
            <person name="Kim M.K."/>
        </authorList>
    </citation>
    <scope>NUCLEOTIDE SEQUENCE [LARGE SCALE GENOMIC DNA]</scope>
    <source>
        <strain evidence="2 3">BT328</strain>
    </source>
</reference>
<dbReference type="RefSeq" id="WP_167205155.1">
    <property type="nucleotide sequence ID" value="NZ_CP050063.1"/>
</dbReference>
<dbReference type="EMBL" id="CP050063">
    <property type="protein sequence ID" value="QIP11708.1"/>
    <property type="molecule type" value="Genomic_DNA"/>
</dbReference>
<dbReference type="KEGG" id="spib:G8759_03220"/>
<feature type="transmembrane region" description="Helical" evidence="1">
    <location>
        <begin position="128"/>
        <end position="145"/>
    </location>
</feature>
<accession>A0A6G9AGZ3</accession>
<keyword evidence="1" id="KW-0472">Membrane</keyword>
<protein>
    <submittedName>
        <fullName evidence="2">DUF2306 domain-containing protein</fullName>
    </submittedName>
</protein>